<dbReference type="AlphaFoldDB" id="A0A0G4NBT8"/>
<sequence>MSRCRFECICVSQKVTIGVYPASKSQSDRHLLVCHDSHGYGYGRNTHVLQCSRAIRILDAVTQRVLHGREHLLGIGAWDVSVGWENNRITAVLIEPRIKISLPCSFKGAEGLSTAGKVMDRFWAMADVLNYVGVPDMVLSLVRRIVCAEEVIPT</sequence>
<evidence type="ECO:0000313" key="1">
    <source>
        <dbReference type="EMBL" id="CRK44111.1"/>
    </source>
</evidence>
<dbReference type="Proteomes" id="UP000045706">
    <property type="component" value="Unassembled WGS sequence"/>
</dbReference>
<evidence type="ECO:0000313" key="2">
    <source>
        <dbReference type="Proteomes" id="UP000045706"/>
    </source>
</evidence>
<accession>A0A0G4NBT8</accession>
<proteinExistence type="predicted"/>
<dbReference type="EMBL" id="CVQI01033828">
    <property type="protein sequence ID" value="CRK44111.1"/>
    <property type="molecule type" value="Genomic_DNA"/>
</dbReference>
<name>A0A0G4NBT8_VERLO</name>
<organism evidence="1 2">
    <name type="scientific">Verticillium longisporum</name>
    <name type="common">Verticillium dahliae var. longisporum</name>
    <dbReference type="NCBI Taxonomy" id="100787"/>
    <lineage>
        <taxon>Eukaryota</taxon>
        <taxon>Fungi</taxon>
        <taxon>Dikarya</taxon>
        <taxon>Ascomycota</taxon>
        <taxon>Pezizomycotina</taxon>
        <taxon>Sordariomycetes</taxon>
        <taxon>Hypocreomycetidae</taxon>
        <taxon>Glomerellales</taxon>
        <taxon>Plectosphaerellaceae</taxon>
        <taxon>Verticillium</taxon>
    </lineage>
</organism>
<reference evidence="2" key="1">
    <citation type="submission" date="2015-05" db="EMBL/GenBank/DDBJ databases">
        <authorList>
            <person name="Fogelqvist Johan"/>
        </authorList>
    </citation>
    <scope>NUCLEOTIDE SEQUENCE [LARGE SCALE GENOMIC DNA]</scope>
</reference>
<gene>
    <name evidence="1" type="ORF">BN1723_006027</name>
</gene>
<protein>
    <submittedName>
        <fullName evidence="1">Uncharacterized protein</fullName>
    </submittedName>
</protein>